<proteinExistence type="inferred from homology"/>
<dbReference type="Gene3D" id="3.30.300.30">
    <property type="match status" value="1"/>
</dbReference>
<accession>A0A369A6P3</accession>
<keyword evidence="6" id="KW-1185">Reference proteome</keyword>
<reference evidence="5 6" key="1">
    <citation type="submission" date="2018-07" db="EMBL/GenBank/DDBJ databases">
        <title>Genomic Encyclopedia of Type Strains, Phase IV (KMG-IV): sequencing the most valuable type-strain genomes for metagenomic binning, comparative biology and taxonomic classification.</title>
        <authorList>
            <person name="Goeker M."/>
        </authorList>
    </citation>
    <scope>NUCLEOTIDE SEQUENCE [LARGE SCALE GENOMIC DNA]</scope>
    <source>
        <strain evidence="5 6">DSM 21410</strain>
    </source>
</reference>
<evidence type="ECO:0000256" key="1">
    <source>
        <dbReference type="ARBA" id="ARBA00006432"/>
    </source>
</evidence>
<comment type="caution">
    <text evidence="5">The sequence shown here is derived from an EMBL/GenBank/DDBJ whole genome shotgun (WGS) entry which is preliminary data.</text>
</comment>
<dbReference type="Pfam" id="PF13193">
    <property type="entry name" value="AMP-binding_C"/>
    <property type="match status" value="1"/>
</dbReference>
<comment type="similarity">
    <text evidence="1">Belongs to the ATP-dependent AMP-binding enzyme family.</text>
</comment>
<dbReference type="GO" id="GO:0031956">
    <property type="term" value="F:medium-chain fatty acid-CoA ligase activity"/>
    <property type="evidence" value="ECO:0007669"/>
    <property type="project" value="TreeGrafter"/>
</dbReference>
<dbReference type="Pfam" id="PF00501">
    <property type="entry name" value="AMP-binding"/>
    <property type="match status" value="1"/>
</dbReference>
<evidence type="ECO:0000259" key="3">
    <source>
        <dbReference type="Pfam" id="PF00501"/>
    </source>
</evidence>
<dbReference type="GO" id="GO:0006631">
    <property type="term" value="P:fatty acid metabolic process"/>
    <property type="evidence" value="ECO:0007669"/>
    <property type="project" value="TreeGrafter"/>
</dbReference>
<protein>
    <submittedName>
        <fullName evidence="5">Fatty-acyl-CoA synthase</fullName>
    </submittedName>
</protein>
<dbReference type="EMBL" id="QPJS01000001">
    <property type="protein sequence ID" value="RCX04949.1"/>
    <property type="molecule type" value="Genomic_DNA"/>
</dbReference>
<dbReference type="CDD" id="cd17631">
    <property type="entry name" value="FACL_FadD13-like"/>
    <property type="match status" value="1"/>
</dbReference>
<dbReference type="PANTHER" id="PTHR43201:SF5">
    <property type="entry name" value="MEDIUM-CHAIN ACYL-COA LIGASE ACSF2, MITOCHONDRIAL"/>
    <property type="match status" value="1"/>
</dbReference>
<gene>
    <name evidence="5" type="ORF">DES35_101228</name>
</gene>
<organism evidence="5 6">
    <name type="scientific">Schleiferia thermophila</name>
    <dbReference type="NCBI Taxonomy" id="884107"/>
    <lineage>
        <taxon>Bacteria</taxon>
        <taxon>Pseudomonadati</taxon>
        <taxon>Bacteroidota</taxon>
        <taxon>Flavobacteriia</taxon>
        <taxon>Flavobacteriales</taxon>
        <taxon>Schleiferiaceae</taxon>
        <taxon>Schleiferia</taxon>
    </lineage>
</organism>
<dbReference type="PANTHER" id="PTHR43201">
    <property type="entry name" value="ACYL-COA SYNTHETASE"/>
    <property type="match status" value="1"/>
</dbReference>
<feature type="domain" description="AMP-dependent synthetase/ligase" evidence="3">
    <location>
        <begin position="13"/>
        <end position="355"/>
    </location>
</feature>
<sequence>MIADWADRWSLYLPDKVALQETDTGRKFTYEQLNRLARQTAGYLQKSGIGKGDRIGVLSAFCAEYIVLFLAAQKAGFILVPINYRLTPPEVSYIISNAGCSMVFCSAELKSLWKDVQADVKESFIEELFPLSEGYNPDLSVEIAEDDPIFILYTSGTTGFPKGAIYTHKMLFWNSINTALRLKLHSDDSTLIVTPPFHTGGWNVLLTPLLHFGGTVYLMKKFDPESSLKILLQEGITLFMLVPTMVRMLSETDGFQSAEFSKLKYFIVGGEPLPVTLIQLWAEKGVPIRQGYGLTECGPNVTSLPEEDAIRKRGSIGFLNFYVDHQLVDEQGQVITGEGTGELWLKGPIVTPGYWQNPEATQNSLFNGWFKTGDVIYRDSEGYLYVVDRIKNMFISGGENVYPAEVEKYIQKHEAVSEVAVIGVPDERWGESGKAFISLKPGHHLTYDELRMFCQKGLAKYKIPKHLVLLDTLPKSDTGKIDRKKLRNM</sequence>
<dbReference type="InterPro" id="IPR000873">
    <property type="entry name" value="AMP-dep_synth/lig_dom"/>
</dbReference>
<dbReference type="RefSeq" id="WP_037357800.1">
    <property type="nucleotide sequence ID" value="NZ_BHZF01000001.1"/>
</dbReference>
<dbReference type="Gene3D" id="3.40.50.12780">
    <property type="entry name" value="N-terminal domain of ligase-like"/>
    <property type="match status" value="1"/>
</dbReference>
<evidence type="ECO:0000313" key="6">
    <source>
        <dbReference type="Proteomes" id="UP000253517"/>
    </source>
</evidence>
<dbReference type="InterPro" id="IPR042099">
    <property type="entry name" value="ANL_N_sf"/>
</dbReference>
<dbReference type="InterPro" id="IPR045851">
    <property type="entry name" value="AMP-bd_C_sf"/>
</dbReference>
<evidence type="ECO:0000313" key="5">
    <source>
        <dbReference type="EMBL" id="RCX04949.1"/>
    </source>
</evidence>
<dbReference type="AlphaFoldDB" id="A0A369A6P3"/>
<dbReference type="FunFam" id="3.30.300.30:FF:000008">
    <property type="entry name" value="2,3-dihydroxybenzoate-AMP ligase"/>
    <property type="match status" value="1"/>
</dbReference>
<keyword evidence="2" id="KW-0436">Ligase</keyword>
<evidence type="ECO:0000256" key="2">
    <source>
        <dbReference type="ARBA" id="ARBA00022598"/>
    </source>
</evidence>
<feature type="domain" description="AMP-binding enzyme C-terminal" evidence="4">
    <location>
        <begin position="405"/>
        <end position="480"/>
    </location>
</feature>
<evidence type="ECO:0000259" key="4">
    <source>
        <dbReference type="Pfam" id="PF13193"/>
    </source>
</evidence>
<dbReference type="PROSITE" id="PS00455">
    <property type="entry name" value="AMP_BINDING"/>
    <property type="match status" value="1"/>
</dbReference>
<dbReference type="SUPFAM" id="SSF56801">
    <property type="entry name" value="Acetyl-CoA synthetase-like"/>
    <property type="match status" value="1"/>
</dbReference>
<dbReference type="InterPro" id="IPR020845">
    <property type="entry name" value="AMP-binding_CS"/>
</dbReference>
<name>A0A369A6P3_9FLAO</name>
<dbReference type="InterPro" id="IPR025110">
    <property type="entry name" value="AMP-bd_C"/>
</dbReference>
<dbReference type="Proteomes" id="UP000253517">
    <property type="component" value="Unassembled WGS sequence"/>
</dbReference>